<evidence type="ECO:0000256" key="5">
    <source>
        <dbReference type="ARBA" id="ARBA00023002"/>
    </source>
</evidence>
<keyword evidence="4 10" id="KW-0274">FAD</keyword>
<dbReference type="Pfam" id="PF02771">
    <property type="entry name" value="Acyl-CoA_dh_N"/>
    <property type="match status" value="1"/>
</dbReference>
<proteinExistence type="inferred from homology"/>
<dbReference type="EMBL" id="FUYB01000008">
    <property type="protein sequence ID" value="SKA79534.1"/>
    <property type="molecule type" value="Genomic_DNA"/>
</dbReference>
<comment type="similarity">
    <text evidence="2 10">Belongs to the acyl-CoA dehydrogenase family.</text>
</comment>
<evidence type="ECO:0000313" key="15">
    <source>
        <dbReference type="EMBL" id="SKA79534.1"/>
    </source>
</evidence>
<dbReference type="InterPro" id="IPR025878">
    <property type="entry name" value="Acyl-CoA_dh-like_C_dom"/>
</dbReference>
<evidence type="ECO:0000259" key="14">
    <source>
        <dbReference type="Pfam" id="PF12806"/>
    </source>
</evidence>
<evidence type="ECO:0000256" key="8">
    <source>
        <dbReference type="ARBA" id="ARBA00066694"/>
    </source>
</evidence>
<dbReference type="Gene3D" id="1.20.140.10">
    <property type="entry name" value="Butyryl-CoA Dehydrogenase, subunit A, domain 3"/>
    <property type="match status" value="1"/>
</dbReference>
<dbReference type="InterPro" id="IPR036250">
    <property type="entry name" value="AcylCo_DH-like_C"/>
</dbReference>
<dbReference type="InterPro" id="IPR006091">
    <property type="entry name" value="Acyl-CoA_Oxase/DH_mid-dom"/>
</dbReference>
<evidence type="ECO:0000256" key="7">
    <source>
        <dbReference type="ARBA" id="ARBA00058683"/>
    </source>
</evidence>
<feature type="domain" description="Acyl-CoA dehydrogenase/oxidase N-terminal" evidence="13">
    <location>
        <begin position="39"/>
        <end position="156"/>
    </location>
</feature>
<evidence type="ECO:0000256" key="2">
    <source>
        <dbReference type="ARBA" id="ARBA00009347"/>
    </source>
</evidence>
<feature type="domain" description="Acyl-CoA oxidase/dehydrogenase middle" evidence="12">
    <location>
        <begin position="162"/>
        <end position="270"/>
    </location>
</feature>
<dbReference type="Pfam" id="PF12806">
    <property type="entry name" value="Acyl-CoA_dh_C"/>
    <property type="match status" value="1"/>
</dbReference>
<gene>
    <name evidence="15" type="ORF">SAMN02745130_02020</name>
</gene>
<evidence type="ECO:0000256" key="10">
    <source>
        <dbReference type="RuleBase" id="RU362125"/>
    </source>
</evidence>
<comment type="cofactor">
    <cofactor evidence="1 10">
        <name>FAD</name>
        <dbReference type="ChEBI" id="CHEBI:57692"/>
    </cofactor>
</comment>
<keyword evidence="3 10" id="KW-0285">Flavoprotein</keyword>
<comment type="catalytic activity">
    <reaction evidence="6">
        <text>3-(methylsulfanyl)propanoyl-CoA + oxidized [electron-transfer flavoprotein] + H(+) = 3-(methylsulfanyl)acryloyl-CoA + reduced [electron-transfer flavoprotein]</text>
        <dbReference type="Rhea" id="RHEA:52612"/>
        <dbReference type="Rhea" id="RHEA-COMP:10685"/>
        <dbReference type="Rhea" id="RHEA-COMP:10686"/>
        <dbReference type="ChEBI" id="CHEBI:15378"/>
        <dbReference type="ChEBI" id="CHEBI:57692"/>
        <dbReference type="ChEBI" id="CHEBI:58307"/>
        <dbReference type="ChEBI" id="CHEBI:82815"/>
        <dbReference type="ChEBI" id="CHEBI:84994"/>
        <dbReference type="EC" id="1.3.99.41"/>
    </reaction>
    <physiologicalReaction direction="left-to-right" evidence="6">
        <dbReference type="Rhea" id="RHEA:52613"/>
    </physiologicalReaction>
</comment>
<dbReference type="SUPFAM" id="SSF56645">
    <property type="entry name" value="Acyl-CoA dehydrogenase NM domain-like"/>
    <property type="match status" value="1"/>
</dbReference>
<evidence type="ECO:0000259" key="13">
    <source>
        <dbReference type="Pfam" id="PF02771"/>
    </source>
</evidence>
<dbReference type="Gene3D" id="1.10.540.10">
    <property type="entry name" value="Acyl-CoA dehydrogenase/oxidase, N-terminal domain"/>
    <property type="match status" value="1"/>
</dbReference>
<dbReference type="GO" id="GO:0050660">
    <property type="term" value="F:flavin adenine dinucleotide binding"/>
    <property type="evidence" value="ECO:0007669"/>
    <property type="project" value="InterPro"/>
</dbReference>
<dbReference type="STRING" id="92487.SAMN02745130_02020"/>
<dbReference type="InterPro" id="IPR009075">
    <property type="entry name" value="AcylCo_DH/oxidase_C"/>
</dbReference>
<comment type="function">
    <text evidence="7">Involved in the assimilation of dimethylsulphoniopropionate (DMSP), an important compound in the fixation of carbon in marine phytoplankton, by mediating the conversion of 3-(methylthio)propanoyl-CoA (MMPA-CoA) to 3-(methylthio)acryloyl-CoA (MTA-CoA).</text>
</comment>
<evidence type="ECO:0000256" key="9">
    <source>
        <dbReference type="ARBA" id="ARBA00069043"/>
    </source>
</evidence>
<dbReference type="InterPro" id="IPR013786">
    <property type="entry name" value="AcylCoA_DH/ox_N"/>
</dbReference>
<protein>
    <recommendedName>
        <fullName evidence="9">3-methylmercaptopropionyl-CoA dehydrogenase</fullName>
        <ecNumber evidence="8">1.3.99.41</ecNumber>
    </recommendedName>
</protein>
<dbReference type="PANTHER" id="PTHR42803:SF1">
    <property type="entry name" value="BROAD-SPECIFICITY LINEAR ACYL-COA DEHYDROGENASE FADE5"/>
    <property type="match status" value="1"/>
</dbReference>
<dbReference type="RefSeq" id="WP_078922484.1">
    <property type="nucleotide sequence ID" value="NZ_FUYB01000008.1"/>
</dbReference>
<dbReference type="OrthoDB" id="9764895at2"/>
<accession>A0A1T4WQ98</accession>
<evidence type="ECO:0000256" key="4">
    <source>
        <dbReference type="ARBA" id="ARBA00022827"/>
    </source>
</evidence>
<dbReference type="FunFam" id="1.10.540.10:FF:000080">
    <property type="entry name" value="Probable acyl-coA dehydrogenase"/>
    <property type="match status" value="1"/>
</dbReference>
<keyword evidence="5 10" id="KW-0560">Oxidoreductase</keyword>
<name>A0A1T4WQ98_9GAMM</name>
<dbReference type="Pfam" id="PF00441">
    <property type="entry name" value="Acyl-CoA_dh_1"/>
    <property type="match status" value="1"/>
</dbReference>
<evidence type="ECO:0000256" key="3">
    <source>
        <dbReference type="ARBA" id="ARBA00022630"/>
    </source>
</evidence>
<dbReference type="Proteomes" id="UP000190460">
    <property type="component" value="Unassembled WGS sequence"/>
</dbReference>
<dbReference type="EC" id="1.3.99.41" evidence="8"/>
<dbReference type="AlphaFoldDB" id="A0A1T4WQ98"/>
<dbReference type="FunFam" id="2.40.110.10:FF:000031">
    <property type="entry name" value="Acyl-CoA dehydrogenase, putative"/>
    <property type="match status" value="1"/>
</dbReference>
<dbReference type="InterPro" id="IPR037069">
    <property type="entry name" value="AcylCoA_DH/ox_N_sf"/>
</dbReference>
<organism evidence="15 16">
    <name type="scientific">Thiothrix eikelboomii</name>
    <dbReference type="NCBI Taxonomy" id="92487"/>
    <lineage>
        <taxon>Bacteria</taxon>
        <taxon>Pseudomonadati</taxon>
        <taxon>Pseudomonadota</taxon>
        <taxon>Gammaproteobacteria</taxon>
        <taxon>Thiotrichales</taxon>
        <taxon>Thiotrichaceae</taxon>
        <taxon>Thiothrix</taxon>
    </lineage>
</organism>
<dbReference type="InterPro" id="IPR046373">
    <property type="entry name" value="Acyl-CoA_Oxase/DH_mid-dom_sf"/>
</dbReference>
<feature type="domain" description="Acetyl-CoA dehydrogenase-like C-terminal" evidence="14">
    <location>
        <begin position="466"/>
        <end position="591"/>
    </location>
</feature>
<dbReference type="GO" id="GO:0016627">
    <property type="term" value="F:oxidoreductase activity, acting on the CH-CH group of donors"/>
    <property type="evidence" value="ECO:0007669"/>
    <property type="project" value="InterPro"/>
</dbReference>
<dbReference type="Gene3D" id="2.40.110.10">
    <property type="entry name" value="Butyryl-CoA Dehydrogenase, subunit A, domain 2"/>
    <property type="match status" value="1"/>
</dbReference>
<sequence>MPTYQTPLRDMRFAYSELFNPADIQALPGFEEVNNELVETILEEAGKFCESVLQPLNRSGDEEGCQFENGAVTTPKGFKQAYQAYCENGWGALTTNPEYGGQGLPNTVGTMVEEIICATNMSFGMYPGLTHGAYNAIEHYGTAEMKAIYLPKMVEGVWSGTMCLTEPHCGTDLGLLRTKAEPQAEGSYQITGTKIFISSGEHDLTENIIHLVLARLPDAPAGIKGISLFLVPKFLVNADASLGERNTVVCGAIEHKMGIKASSTCVMNFDAATGYLVGTPNKGMQAMFVMMNAARLGVGMQGLGISEVAYQNAVIYAKERLQGRSLKGAIYPDKPADPLVVHPDIRRMLLTMRAYTEGNRMLAVWMARQLDVSLHATDPEQQQTAEDFVALMTPIVKAFMTDCGSEIANLGMQVYGGHGFIREWGMEQFVRDARISQIYEGTNGVQALDLVGRKMPAHLGRSLRPFFHEVSEYLSAKQTDQRPEVQPFVQGLAKAFGRLQTVTAWLAEKSLGNPEEAGAAATDYLRLFALVTLAYLWLRAVEIALEKRAGDEALFYQAKLDTARFYYERLLPQTGALMSIILAGGSSLMSFNAEAF</sequence>
<evidence type="ECO:0000256" key="1">
    <source>
        <dbReference type="ARBA" id="ARBA00001974"/>
    </source>
</evidence>
<dbReference type="Pfam" id="PF02770">
    <property type="entry name" value="Acyl-CoA_dh_M"/>
    <property type="match status" value="1"/>
</dbReference>
<evidence type="ECO:0000256" key="6">
    <source>
        <dbReference type="ARBA" id="ARBA00051388"/>
    </source>
</evidence>
<feature type="domain" description="Acyl-CoA dehydrogenase/oxidase C-terminal" evidence="11">
    <location>
        <begin position="281"/>
        <end position="449"/>
    </location>
</feature>
<dbReference type="PANTHER" id="PTHR42803">
    <property type="entry name" value="ACYL-COA DEHYDROGENASE"/>
    <property type="match status" value="1"/>
</dbReference>
<evidence type="ECO:0000259" key="12">
    <source>
        <dbReference type="Pfam" id="PF02770"/>
    </source>
</evidence>
<reference evidence="15 16" key="1">
    <citation type="submission" date="2017-02" db="EMBL/GenBank/DDBJ databases">
        <authorList>
            <person name="Peterson S.W."/>
        </authorList>
    </citation>
    <scope>NUCLEOTIDE SEQUENCE [LARGE SCALE GENOMIC DNA]</scope>
    <source>
        <strain evidence="15 16">ATCC 49788</strain>
    </source>
</reference>
<dbReference type="InterPro" id="IPR009100">
    <property type="entry name" value="AcylCoA_DH/oxidase_NM_dom_sf"/>
</dbReference>
<dbReference type="InterPro" id="IPR052166">
    <property type="entry name" value="Diverse_Acyl-CoA_DH"/>
</dbReference>
<evidence type="ECO:0000259" key="11">
    <source>
        <dbReference type="Pfam" id="PF00441"/>
    </source>
</evidence>
<dbReference type="SUPFAM" id="SSF47203">
    <property type="entry name" value="Acyl-CoA dehydrogenase C-terminal domain-like"/>
    <property type="match status" value="1"/>
</dbReference>
<evidence type="ECO:0000313" key="16">
    <source>
        <dbReference type="Proteomes" id="UP000190460"/>
    </source>
</evidence>
<keyword evidence="16" id="KW-1185">Reference proteome</keyword>